<evidence type="ECO:0000259" key="1">
    <source>
        <dbReference type="Pfam" id="PF11575"/>
    </source>
</evidence>
<name>A0A1H9XAQ9_9PSEU</name>
<protein>
    <submittedName>
        <fullName evidence="2">Ferric iron reductase protein FhuF, involved in iron transport</fullName>
    </submittedName>
</protein>
<dbReference type="GO" id="GO:0051537">
    <property type="term" value="F:2 iron, 2 sulfur cluster binding"/>
    <property type="evidence" value="ECO:0007669"/>
    <property type="project" value="InterPro"/>
</dbReference>
<reference evidence="3" key="1">
    <citation type="submission" date="2016-10" db="EMBL/GenBank/DDBJ databases">
        <authorList>
            <person name="Varghese N."/>
            <person name="Submissions S."/>
        </authorList>
    </citation>
    <scope>NUCLEOTIDE SEQUENCE [LARGE SCALE GENOMIC DNA]</scope>
    <source>
        <strain evidence="3">CGMCC 4.578</strain>
    </source>
</reference>
<organism evidence="2 3">
    <name type="scientific">Lentzea flaviverrucosa</name>
    <dbReference type="NCBI Taxonomy" id="200379"/>
    <lineage>
        <taxon>Bacteria</taxon>
        <taxon>Bacillati</taxon>
        <taxon>Actinomycetota</taxon>
        <taxon>Actinomycetes</taxon>
        <taxon>Pseudonocardiales</taxon>
        <taxon>Pseudonocardiaceae</taxon>
        <taxon>Lentzea</taxon>
    </lineage>
</organism>
<gene>
    <name evidence="2" type="ORF">SAMN05216195_11472</name>
</gene>
<dbReference type="Proteomes" id="UP000199028">
    <property type="component" value="Unassembled WGS sequence"/>
</dbReference>
<dbReference type="AlphaFoldDB" id="A0A1H9XAQ9"/>
<keyword evidence="3" id="KW-1185">Reference proteome</keyword>
<sequence>MNFVSEFAEVLEALRRVRGINPFFALDVGRPDDSWLPGTALLEGPALKTTIDAIADRYKADEPRVAASLFFLSYTARLLSPLTAANIPIDVRPENLWWQHHPANGLSVRIDQPRLGPQAAEALEPVVEAIQQVTPVARGLLWGNAMSNIAGALKMVVRARMLTEEEAEERGERLMSAPPFEQAGEFLSFPGEVTFRRRSCCLYYRVAAGGKCGDCPLVK</sequence>
<evidence type="ECO:0000313" key="3">
    <source>
        <dbReference type="Proteomes" id="UP000199028"/>
    </source>
</evidence>
<dbReference type="InterPro" id="IPR024726">
    <property type="entry name" value="FhuF_C"/>
</dbReference>
<feature type="domain" description="Ferric siderophore reductase C-terminal" evidence="1">
    <location>
        <begin position="197"/>
        <end position="217"/>
    </location>
</feature>
<accession>A0A1H9XAQ9</accession>
<proteinExistence type="predicted"/>
<dbReference type="EMBL" id="FOFT01000014">
    <property type="protein sequence ID" value="SES43298.1"/>
    <property type="molecule type" value="Genomic_DNA"/>
</dbReference>
<dbReference type="Pfam" id="PF11575">
    <property type="entry name" value="FhuF_C"/>
    <property type="match status" value="1"/>
</dbReference>
<evidence type="ECO:0000313" key="2">
    <source>
        <dbReference type="EMBL" id="SES43298.1"/>
    </source>
</evidence>